<dbReference type="InterPro" id="IPR016161">
    <property type="entry name" value="Ald_DH/histidinol_DH"/>
</dbReference>
<accession>A0A915JLJ7</accession>
<dbReference type="InterPro" id="IPR015590">
    <property type="entry name" value="Aldehyde_DH_dom"/>
</dbReference>
<dbReference type="GO" id="GO:0005737">
    <property type="term" value="C:cytoplasm"/>
    <property type="evidence" value="ECO:0007669"/>
    <property type="project" value="TreeGrafter"/>
</dbReference>
<dbReference type="Gene3D" id="3.40.605.10">
    <property type="entry name" value="Aldehyde Dehydrogenase, Chain A, domain 1"/>
    <property type="match status" value="1"/>
</dbReference>
<feature type="transmembrane region" description="Helical" evidence="5">
    <location>
        <begin position="455"/>
        <end position="477"/>
    </location>
</feature>
<dbReference type="InterPro" id="IPR016162">
    <property type="entry name" value="Ald_DH_N"/>
</dbReference>
<dbReference type="PANTHER" id="PTHR43570:SF16">
    <property type="entry name" value="ALDEHYDE DEHYDROGENASE TYPE III, ISOFORM Q"/>
    <property type="match status" value="1"/>
</dbReference>
<keyword evidence="5" id="KW-1133">Transmembrane helix</keyword>
<evidence type="ECO:0000313" key="7">
    <source>
        <dbReference type="Proteomes" id="UP000887565"/>
    </source>
</evidence>
<name>A0A915JLJ7_ROMCU</name>
<dbReference type="Proteomes" id="UP000887565">
    <property type="component" value="Unplaced"/>
</dbReference>
<dbReference type="InterPro" id="IPR016163">
    <property type="entry name" value="Ald_DH_C"/>
</dbReference>
<organism evidence="7 8">
    <name type="scientific">Romanomermis culicivorax</name>
    <name type="common">Nematode worm</name>
    <dbReference type="NCBI Taxonomy" id="13658"/>
    <lineage>
        <taxon>Eukaryota</taxon>
        <taxon>Metazoa</taxon>
        <taxon>Ecdysozoa</taxon>
        <taxon>Nematoda</taxon>
        <taxon>Enoplea</taxon>
        <taxon>Dorylaimia</taxon>
        <taxon>Mermithida</taxon>
        <taxon>Mermithoidea</taxon>
        <taxon>Mermithidae</taxon>
        <taxon>Romanomermis</taxon>
    </lineage>
</organism>
<dbReference type="GO" id="GO:0004029">
    <property type="term" value="F:aldehyde dehydrogenase (NAD+) activity"/>
    <property type="evidence" value="ECO:0007669"/>
    <property type="project" value="TreeGrafter"/>
</dbReference>
<dbReference type="Pfam" id="PF00171">
    <property type="entry name" value="Aldedh"/>
    <property type="match status" value="1"/>
</dbReference>
<dbReference type="InterPro" id="IPR012394">
    <property type="entry name" value="Aldehyde_DH_NAD(P)"/>
</dbReference>
<comment type="similarity">
    <text evidence="1 4">Belongs to the aldehyde dehydrogenase family.</text>
</comment>
<dbReference type="SUPFAM" id="SSF53720">
    <property type="entry name" value="ALDH-like"/>
    <property type="match status" value="1"/>
</dbReference>
<evidence type="ECO:0000256" key="1">
    <source>
        <dbReference type="ARBA" id="ARBA00009986"/>
    </source>
</evidence>
<evidence type="ECO:0000313" key="8">
    <source>
        <dbReference type="WBParaSite" id="nRc.2.0.1.t27074-RA"/>
    </source>
</evidence>
<protein>
    <recommendedName>
        <fullName evidence="4">Aldehyde dehydrogenase</fullName>
    </recommendedName>
</protein>
<dbReference type="FunFam" id="3.40.605.10:FF:000004">
    <property type="entry name" value="Aldehyde dehydrogenase"/>
    <property type="match status" value="1"/>
</dbReference>
<dbReference type="OMA" id="EIDWCKQ"/>
<proteinExistence type="inferred from homology"/>
<feature type="domain" description="Aldehyde dehydrogenase" evidence="6">
    <location>
        <begin position="9"/>
        <end position="418"/>
    </location>
</feature>
<keyword evidence="2 4" id="KW-0560">Oxidoreductase</keyword>
<dbReference type="Gene3D" id="3.40.309.10">
    <property type="entry name" value="Aldehyde Dehydrogenase, Chain A, domain 2"/>
    <property type="match status" value="1"/>
</dbReference>
<dbReference type="PROSITE" id="PS00070">
    <property type="entry name" value="ALDEHYDE_DEHYDR_CYS"/>
    <property type="match status" value="1"/>
</dbReference>
<dbReference type="InterPro" id="IPR016160">
    <property type="entry name" value="Ald_DH_CS_CYS"/>
</dbReference>
<keyword evidence="7" id="KW-1185">Reference proteome</keyword>
<keyword evidence="3" id="KW-0520">NAD</keyword>
<evidence type="ECO:0000256" key="5">
    <source>
        <dbReference type="SAM" id="Phobius"/>
    </source>
</evidence>
<dbReference type="GO" id="GO:0006081">
    <property type="term" value="P:aldehyde metabolic process"/>
    <property type="evidence" value="ECO:0007669"/>
    <property type="project" value="InterPro"/>
</dbReference>
<evidence type="ECO:0000256" key="2">
    <source>
        <dbReference type="ARBA" id="ARBA00023002"/>
    </source>
</evidence>
<dbReference type="PANTHER" id="PTHR43570">
    <property type="entry name" value="ALDEHYDE DEHYDROGENASE"/>
    <property type="match status" value="1"/>
</dbReference>
<evidence type="ECO:0000259" key="6">
    <source>
        <dbReference type="Pfam" id="PF00171"/>
    </source>
</evidence>
<evidence type="ECO:0000256" key="4">
    <source>
        <dbReference type="PIRNR" id="PIRNR036492"/>
    </source>
</evidence>
<dbReference type="PIRSF" id="PIRSF036492">
    <property type="entry name" value="ALDH"/>
    <property type="match status" value="1"/>
</dbReference>
<reference evidence="8" key="1">
    <citation type="submission" date="2022-11" db="UniProtKB">
        <authorList>
            <consortium name="WormBaseParasite"/>
        </authorList>
    </citation>
    <scope>IDENTIFICATION</scope>
</reference>
<dbReference type="FunFam" id="3.40.309.10:FF:000003">
    <property type="entry name" value="Aldehyde dehydrogenase"/>
    <property type="match status" value="1"/>
</dbReference>
<dbReference type="AlphaFoldDB" id="A0A915JLJ7"/>
<sequence>MTAYTGTVESLRRTFRSGKTQSLSYRKHCLQSLINLLNDNCDEICGAIYKDIRKCKTEAYCYENYFVLNEAKDAIRNLKEWAAPKHVSRNLLQALDSAYISKQPLGIVLIIGPWNYPIQLLLCPLVGAIAADSKAYLNHSAMCHYQPDKDFQLVNRLPKYKDDVVTVVNGGVEETTELVKERFDHIFFTGSTLVGKQIMQAATHPVIVDKESNIALTAKRIAWGKLIACGQTCLAPDYIYCHESIKNELIEELKKSIGKAYGSNPQSSSDYCRIVNERHFARLSKLISHSGRIVYGGHLDRSDLYISPTILDDVSTNDPAMREEIFGPVLPILSYVNVEEAIEYVNDNEKPLALYVFSTNGSFVKDVLSRTSSGGVSVNDVIMHLALETLPFGGVGHSGMGRYHGKYSFDCFTHERSVLYRPQCGEKVQVCQMRYPPYDSTKLVWAKRVLSRRQLIPLPLLYFVPLCIFGFFMAFLLKDQCDDCGILVS</sequence>
<keyword evidence="5" id="KW-0472">Membrane</keyword>
<evidence type="ECO:0000256" key="3">
    <source>
        <dbReference type="ARBA" id="ARBA00023027"/>
    </source>
</evidence>
<dbReference type="WBParaSite" id="nRc.2.0.1.t27074-RA">
    <property type="protein sequence ID" value="nRc.2.0.1.t27074-RA"/>
    <property type="gene ID" value="nRc.2.0.1.g27074"/>
</dbReference>
<keyword evidence="5" id="KW-0812">Transmembrane</keyword>